<comment type="similarity">
    <text evidence="2">Belongs to the nucleoporin GLFG family.</text>
</comment>
<dbReference type="GO" id="GO:0051028">
    <property type="term" value="P:mRNA transport"/>
    <property type="evidence" value="ECO:0007669"/>
    <property type="project" value="UniProtKB-KW"/>
</dbReference>
<keyword evidence="6" id="KW-0811">Translocation</keyword>
<dbReference type="GO" id="GO:0006606">
    <property type="term" value="P:protein import into nucleus"/>
    <property type="evidence" value="ECO:0007669"/>
    <property type="project" value="TreeGrafter"/>
</dbReference>
<sequence length="245" mass="25790">LKRQAPPETHILGFGGSGQHGKLESISAMPVYKDKSHEELRWEDYQLGDKGGSLLFAHQSTGMGGFNSSTTQTNAFSPSPTIFAQSSTNPFFSPTPNSNNQSALKNLIFASGFGTSAPAFSSSSFSSSNTSSAFGDSSSPAFGASSTSKSSSSFGTSIPFGSTTSAFGGQSSVFGPQTPTQAFVSRVASYSATNEANSGTSGQIGKLESISAMPFFKDKSHEELRWEDYQLGNKGSTLAKWIFRL</sequence>
<dbReference type="GO" id="GO:0044614">
    <property type="term" value="C:nuclear pore cytoplasmic filaments"/>
    <property type="evidence" value="ECO:0007669"/>
    <property type="project" value="TreeGrafter"/>
</dbReference>
<comment type="caution">
    <text evidence="10">The sequence shown here is derived from an EMBL/GenBank/DDBJ whole genome shotgun (WGS) entry which is preliminary data.</text>
</comment>
<dbReference type="GO" id="GO:0034398">
    <property type="term" value="P:telomere tethering at nuclear periphery"/>
    <property type="evidence" value="ECO:0007669"/>
    <property type="project" value="TreeGrafter"/>
</dbReference>
<dbReference type="GO" id="GO:0003723">
    <property type="term" value="F:RNA binding"/>
    <property type="evidence" value="ECO:0007669"/>
    <property type="project" value="TreeGrafter"/>
</dbReference>
<dbReference type="Proteomes" id="UP000265520">
    <property type="component" value="Unassembled WGS sequence"/>
</dbReference>
<keyword evidence="7" id="KW-0906">Nuclear pore complex</keyword>
<keyword evidence="3" id="KW-0813">Transport</keyword>
<dbReference type="PANTHER" id="PTHR23198:SF6">
    <property type="entry name" value="NUCLEAR PORE COMPLEX PROTEIN NUP98-NUP96"/>
    <property type="match status" value="1"/>
</dbReference>
<name>A0A392MDT2_9FABA</name>
<dbReference type="FunFam" id="1.10.10.2360:FF:000001">
    <property type="entry name" value="Nuclear pore complex protein Nup98-Nup96"/>
    <property type="match status" value="2"/>
</dbReference>
<dbReference type="GO" id="GO:0008139">
    <property type="term" value="F:nuclear localization sequence binding"/>
    <property type="evidence" value="ECO:0007669"/>
    <property type="project" value="TreeGrafter"/>
</dbReference>
<keyword evidence="11" id="KW-1185">Reference proteome</keyword>
<evidence type="ECO:0000256" key="5">
    <source>
        <dbReference type="ARBA" id="ARBA00022927"/>
    </source>
</evidence>
<feature type="non-terminal residue" evidence="10">
    <location>
        <position position="1"/>
    </location>
</feature>
<accession>A0A392MDT2</accession>
<evidence type="ECO:0000256" key="2">
    <source>
        <dbReference type="ARBA" id="ARBA00008926"/>
    </source>
</evidence>
<dbReference type="GO" id="GO:0017056">
    <property type="term" value="F:structural constituent of nuclear pore"/>
    <property type="evidence" value="ECO:0007669"/>
    <property type="project" value="TreeGrafter"/>
</dbReference>
<dbReference type="EMBL" id="LXQA010008954">
    <property type="protein sequence ID" value="MCH85687.1"/>
    <property type="molecule type" value="Genomic_DNA"/>
</dbReference>
<comment type="subcellular location">
    <subcellularLocation>
        <location evidence="1">Nucleus</location>
        <location evidence="1">Nuclear pore complex</location>
    </subcellularLocation>
</comment>
<dbReference type="GO" id="GO:0006405">
    <property type="term" value="P:RNA export from nucleus"/>
    <property type="evidence" value="ECO:0007669"/>
    <property type="project" value="TreeGrafter"/>
</dbReference>
<evidence type="ECO:0000256" key="4">
    <source>
        <dbReference type="ARBA" id="ARBA00022816"/>
    </source>
</evidence>
<evidence type="ECO:0000256" key="1">
    <source>
        <dbReference type="ARBA" id="ARBA00004567"/>
    </source>
</evidence>
<dbReference type="Gene3D" id="1.10.10.2360">
    <property type="match status" value="2"/>
</dbReference>
<keyword evidence="5" id="KW-0653">Protein transport</keyword>
<protein>
    <submittedName>
        <fullName evidence="10">Nuclear pore complex protein Nup98-Nup96-like</fullName>
    </submittedName>
</protein>
<evidence type="ECO:0000256" key="6">
    <source>
        <dbReference type="ARBA" id="ARBA00023010"/>
    </source>
</evidence>
<gene>
    <name evidence="10" type="ORF">A2U01_0006536</name>
</gene>
<dbReference type="GO" id="GO:0000973">
    <property type="term" value="P:post-transcriptional tethering of RNA polymerase II gene DNA at nuclear periphery"/>
    <property type="evidence" value="ECO:0007669"/>
    <property type="project" value="TreeGrafter"/>
</dbReference>
<evidence type="ECO:0000256" key="3">
    <source>
        <dbReference type="ARBA" id="ARBA00022448"/>
    </source>
</evidence>
<evidence type="ECO:0000256" key="8">
    <source>
        <dbReference type="ARBA" id="ARBA00023242"/>
    </source>
</evidence>
<feature type="region of interest" description="Disordered" evidence="9">
    <location>
        <begin position="1"/>
        <end position="20"/>
    </location>
</feature>
<evidence type="ECO:0000313" key="11">
    <source>
        <dbReference type="Proteomes" id="UP000265520"/>
    </source>
</evidence>
<dbReference type="AlphaFoldDB" id="A0A392MDT2"/>
<organism evidence="10 11">
    <name type="scientific">Trifolium medium</name>
    <dbReference type="NCBI Taxonomy" id="97028"/>
    <lineage>
        <taxon>Eukaryota</taxon>
        <taxon>Viridiplantae</taxon>
        <taxon>Streptophyta</taxon>
        <taxon>Embryophyta</taxon>
        <taxon>Tracheophyta</taxon>
        <taxon>Spermatophyta</taxon>
        <taxon>Magnoliopsida</taxon>
        <taxon>eudicotyledons</taxon>
        <taxon>Gunneridae</taxon>
        <taxon>Pentapetalae</taxon>
        <taxon>rosids</taxon>
        <taxon>fabids</taxon>
        <taxon>Fabales</taxon>
        <taxon>Fabaceae</taxon>
        <taxon>Papilionoideae</taxon>
        <taxon>50 kb inversion clade</taxon>
        <taxon>NPAAA clade</taxon>
        <taxon>Hologalegina</taxon>
        <taxon>IRL clade</taxon>
        <taxon>Trifolieae</taxon>
        <taxon>Trifolium</taxon>
    </lineage>
</organism>
<proteinExistence type="inferred from homology"/>
<dbReference type="PANTHER" id="PTHR23198">
    <property type="entry name" value="NUCLEOPORIN"/>
    <property type="match status" value="1"/>
</dbReference>
<dbReference type="Pfam" id="PF21240">
    <property type="entry name" value="Nup98_GLEBS"/>
    <property type="match status" value="1"/>
</dbReference>
<evidence type="ECO:0000256" key="7">
    <source>
        <dbReference type="ARBA" id="ARBA00023132"/>
    </source>
</evidence>
<keyword evidence="8" id="KW-0539">Nucleus</keyword>
<evidence type="ECO:0000256" key="9">
    <source>
        <dbReference type="SAM" id="MobiDB-lite"/>
    </source>
</evidence>
<dbReference type="InterPro" id="IPR037665">
    <property type="entry name" value="Nucleoporin_S59-like"/>
</dbReference>
<keyword evidence="4" id="KW-0509">mRNA transport</keyword>
<evidence type="ECO:0000313" key="10">
    <source>
        <dbReference type="EMBL" id="MCH85687.1"/>
    </source>
</evidence>
<reference evidence="10 11" key="1">
    <citation type="journal article" date="2018" name="Front. Plant Sci.">
        <title>Red Clover (Trifolium pratense) and Zigzag Clover (T. medium) - A Picture of Genomic Similarities and Differences.</title>
        <authorList>
            <person name="Dluhosova J."/>
            <person name="Istvanek J."/>
            <person name="Nedelnik J."/>
            <person name="Repkova J."/>
        </authorList>
    </citation>
    <scope>NUCLEOTIDE SEQUENCE [LARGE SCALE GENOMIC DNA]</scope>
    <source>
        <strain evidence="11">cv. 10/8</strain>
        <tissue evidence="10">Leaf</tissue>
    </source>
</reference>